<feature type="non-terminal residue" evidence="1">
    <location>
        <position position="155"/>
    </location>
</feature>
<reference evidence="1" key="1">
    <citation type="submission" date="2014-12" db="EMBL/GenBank/DDBJ databases">
        <title>Parallel Evolution in Life History Adaptation Evident in the Tissue-Specific Poeciliopsis prolifica transcriptome.</title>
        <authorList>
            <person name="Jue N.K."/>
            <person name="Foley R.J."/>
            <person name="Obergfell C."/>
            <person name="Reznick D.N."/>
            <person name="O'Neill R.J."/>
            <person name="O'Neill M.J."/>
        </authorList>
    </citation>
    <scope>NUCLEOTIDE SEQUENCE</scope>
</reference>
<evidence type="ECO:0000313" key="1">
    <source>
        <dbReference type="EMBL" id="JAO05807.1"/>
    </source>
</evidence>
<dbReference type="EMBL" id="GBYX01475870">
    <property type="protein sequence ID" value="JAO05807.1"/>
    <property type="molecule type" value="Transcribed_RNA"/>
</dbReference>
<name>A0A0S7ELH6_9TELE</name>
<feature type="non-terminal residue" evidence="1">
    <location>
        <position position="1"/>
    </location>
</feature>
<accession>A0A0S7ELH6</accession>
<sequence>KGGAIWYQPSTDPQNTVKLLQIQLKLLKNQVSFSFSSDEKSHFTQTQVVELKRNCRNTSQYIDTLYFYFPTGESRLEVKENREVTGMSDFVSRYQPSAVCAASSKHEQRNLPFLCGKGRSCFQKPSWCKTSARTESQRNAVVQLDQLLPGSQYEV</sequence>
<proteinExistence type="predicted"/>
<protein>
    <submittedName>
        <fullName evidence="1">PPUP8420</fullName>
    </submittedName>
</protein>
<dbReference type="AlphaFoldDB" id="A0A0S7ELH6"/>
<gene>
    <name evidence="1" type="primary">PPUP8420</name>
</gene>
<organism evidence="1">
    <name type="scientific">Poeciliopsis prolifica</name>
    <name type="common">blackstripe livebearer</name>
    <dbReference type="NCBI Taxonomy" id="188132"/>
    <lineage>
        <taxon>Eukaryota</taxon>
        <taxon>Metazoa</taxon>
        <taxon>Chordata</taxon>
        <taxon>Craniata</taxon>
        <taxon>Vertebrata</taxon>
        <taxon>Euteleostomi</taxon>
        <taxon>Actinopterygii</taxon>
        <taxon>Neopterygii</taxon>
        <taxon>Teleostei</taxon>
        <taxon>Neoteleostei</taxon>
        <taxon>Acanthomorphata</taxon>
        <taxon>Ovalentaria</taxon>
        <taxon>Atherinomorphae</taxon>
        <taxon>Cyprinodontiformes</taxon>
        <taxon>Poeciliidae</taxon>
        <taxon>Poeciliinae</taxon>
        <taxon>Poeciliopsis</taxon>
    </lineage>
</organism>